<name>A0ABQ5K5X4_9EUKA</name>
<keyword evidence="3 5" id="KW-0653">Protein transport</keyword>
<dbReference type="InterPro" id="IPR050431">
    <property type="entry name" value="Adaptor_comp_med_subunit"/>
</dbReference>
<comment type="caution">
    <text evidence="7">The sequence shown here is derived from an EMBL/GenBank/DDBJ whole genome shotgun (WGS) entry which is preliminary data.</text>
</comment>
<keyword evidence="2 5" id="KW-0813">Transport</keyword>
<dbReference type="CDD" id="cd09252">
    <property type="entry name" value="AP-3_Mu3_Cterm"/>
    <property type="match status" value="1"/>
</dbReference>
<evidence type="ECO:0000256" key="3">
    <source>
        <dbReference type="ARBA" id="ARBA00022927"/>
    </source>
</evidence>
<dbReference type="InterPro" id="IPR028565">
    <property type="entry name" value="MHD"/>
</dbReference>
<accession>A0ABQ5K5X4</accession>
<dbReference type="CDD" id="cd14837">
    <property type="entry name" value="AP3_Mu_N"/>
    <property type="match status" value="1"/>
</dbReference>
<dbReference type="SUPFAM" id="SSF49447">
    <property type="entry name" value="Second domain of Mu2 adaptin subunit (ap50) of ap2 adaptor"/>
    <property type="match status" value="1"/>
</dbReference>
<dbReference type="Pfam" id="PF00928">
    <property type="entry name" value="Adap_comp_sub"/>
    <property type="match status" value="1"/>
</dbReference>
<dbReference type="Gene3D" id="3.30.450.60">
    <property type="match status" value="1"/>
</dbReference>
<gene>
    <name evidence="7" type="ORF">ADUPG1_000313</name>
</gene>
<dbReference type="PROSITE" id="PS00990">
    <property type="entry name" value="CLAT_ADAPTOR_M_1"/>
    <property type="match status" value="1"/>
</dbReference>
<evidence type="ECO:0000256" key="5">
    <source>
        <dbReference type="PIRNR" id="PIRNR005992"/>
    </source>
</evidence>
<comment type="subcellular location">
    <subcellularLocation>
        <location evidence="1">Endomembrane system</location>
    </subcellularLocation>
</comment>
<evidence type="ECO:0000313" key="8">
    <source>
        <dbReference type="Proteomes" id="UP001057375"/>
    </source>
</evidence>
<evidence type="ECO:0000313" key="7">
    <source>
        <dbReference type="EMBL" id="GKT27958.1"/>
    </source>
</evidence>
<dbReference type="InterPro" id="IPR036168">
    <property type="entry name" value="AP2_Mu_C_sf"/>
</dbReference>
<dbReference type="InterPro" id="IPR011012">
    <property type="entry name" value="Longin-like_dom_sf"/>
</dbReference>
<feature type="domain" description="MHD" evidence="6">
    <location>
        <begin position="167"/>
        <end position="406"/>
    </location>
</feature>
<dbReference type="InterPro" id="IPR022775">
    <property type="entry name" value="AP_mu_sigma_su"/>
</dbReference>
<keyword evidence="8" id="KW-1185">Reference proteome</keyword>
<dbReference type="Gene3D" id="2.60.40.1170">
    <property type="entry name" value="Mu homology domain, subdomain B"/>
    <property type="match status" value="2"/>
</dbReference>
<evidence type="ECO:0000256" key="4">
    <source>
        <dbReference type="ARBA" id="ARBA00023136"/>
    </source>
</evidence>
<protein>
    <submittedName>
        <fullName evidence="7">AP-3 complex subunit mu-1</fullName>
    </submittedName>
</protein>
<dbReference type="InterPro" id="IPR018240">
    <property type="entry name" value="Clathrin_mu_CS"/>
</dbReference>
<organism evidence="7 8">
    <name type="scientific">Aduncisulcus paluster</name>
    <dbReference type="NCBI Taxonomy" id="2918883"/>
    <lineage>
        <taxon>Eukaryota</taxon>
        <taxon>Metamonada</taxon>
        <taxon>Carpediemonas-like organisms</taxon>
        <taxon>Aduncisulcus</taxon>
    </lineage>
</organism>
<evidence type="ECO:0000259" key="6">
    <source>
        <dbReference type="PROSITE" id="PS51072"/>
    </source>
</evidence>
<comment type="similarity">
    <text evidence="5">Belongs to the adaptor complexes medium subunit family.</text>
</comment>
<dbReference type="SUPFAM" id="SSF64356">
    <property type="entry name" value="SNARE-like"/>
    <property type="match status" value="1"/>
</dbReference>
<evidence type="ECO:0000256" key="2">
    <source>
        <dbReference type="ARBA" id="ARBA00022448"/>
    </source>
</evidence>
<reference evidence="7" key="1">
    <citation type="submission" date="2022-03" db="EMBL/GenBank/DDBJ databases">
        <title>Draft genome sequence of Aduncisulcus paluster, a free-living microaerophilic Fornicata.</title>
        <authorList>
            <person name="Yuyama I."/>
            <person name="Kume K."/>
            <person name="Tamura T."/>
            <person name="Inagaki Y."/>
            <person name="Hashimoto T."/>
        </authorList>
    </citation>
    <scope>NUCLEOTIDE SEQUENCE</scope>
    <source>
        <strain evidence="7">NY0171</strain>
    </source>
</reference>
<dbReference type="PIRSF" id="PIRSF005992">
    <property type="entry name" value="Clathrin_mu"/>
    <property type="match status" value="1"/>
</dbReference>
<dbReference type="InterPro" id="IPR001392">
    <property type="entry name" value="Clathrin_mu"/>
</dbReference>
<evidence type="ECO:0000256" key="1">
    <source>
        <dbReference type="ARBA" id="ARBA00004308"/>
    </source>
</evidence>
<sequence length="407" mass="45084">MIKSIFVVDSTQNVIAERHFFGVIDRSILTRFFETAHRGEPVIELGANYVIPISVKDVQFIAITDEESSPMMVITFLHRISGLARLYFDDVTAKVLKDNFITVYQLIDEICDGGHPMNTEPNVISTLVDPTSRSAAKSATEEIHDKKLPTECMTAIPWRGGGITHSRNNVYFDIVENVDAVIDSSGVSSSASVRGHIDMKCNLSGTPDLLLEFSDPSALSDCCLHPCVRLKRFEEQKVVSFIPPDGVSRLLSYRSARMSAAIPFYTTPTVMWNGKNKSGRLKLSCGTRGGYEASGVTIRIPMGEGINIGTVDVNTGKTAVDIKARVLEWKVGSVSSDLKPELKVIIENEEGEGKPKQLPVASVRFSCVQKRSLSGLHIRKLTLSREKYKFFKGVKYIIRAGKFEVRF</sequence>
<dbReference type="PRINTS" id="PR00314">
    <property type="entry name" value="CLATHRINADPT"/>
</dbReference>
<keyword evidence="4" id="KW-0472">Membrane</keyword>
<dbReference type="PANTHER" id="PTHR10529">
    <property type="entry name" value="AP COMPLEX SUBUNIT MU"/>
    <property type="match status" value="1"/>
</dbReference>
<dbReference type="EMBL" id="BQXS01000115">
    <property type="protein sequence ID" value="GKT27958.1"/>
    <property type="molecule type" value="Genomic_DNA"/>
</dbReference>
<dbReference type="Proteomes" id="UP001057375">
    <property type="component" value="Unassembled WGS sequence"/>
</dbReference>
<dbReference type="Pfam" id="PF01217">
    <property type="entry name" value="Clat_adaptor_s"/>
    <property type="match status" value="1"/>
</dbReference>
<proteinExistence type="inferred from homology"/>
<dbReference type="PROSITE" id="PS51072">
    <property type="entry name" value="MHD"/>
    <property type="match status" value="1"/>
</dbReference>